<evidence type="ECO:0000256" key="16">
    <source>
        <dbReference type="ARBA" id="ARBA00023014"/>
    </source>
</evidence>
<evidence type="ECO:0000256" key="10">
    <source>
        <dbReference type="ARBA" id="ARBA00022771"/>
    </source>
</evidence>
<keyword evidence="16 20" id="KW-0411">Iron-sulfur</keyword>
<dbReference type="GO" id="GO:0008270">
    <property type="term" value="F:zinc ion binding"/>
    <property type="evidence" value="ECO:0007669"/>
    <property type="project" value="UniProtKB-KW"/>
</dbReference>
<evidence type="ECO:0000256" key="20">
    <source>
        <dbReference type="RuleBase" id="RU000442"/>
    </source>
</evidence>
<evidence type="ECO:0000256" key="13">
    <source>
        <dbReference type="ARBA" id="ARBA00022839"/>
    </source>
</evidence>
<name>A0A8J8P6E5_HALGN</name>
<dbReference type="InterPro" id="IPR050240">
    <property type="entry name" value="DNA_pol_type-B"/>
</dbReference>
<evidence type="ECO:0000256" key="18">
    <source>
        <dbReference type="ARBA" id="ARBA00023242"/>
    </source>
</evidence>
<feature type="domain" description="C4-type zinc-finger of DNA polymerase delta" evidence="24">
    <location>
        <begin position="1003"/>
        <end position="1074"/>
    </location>
</feature>
<evidence type="ECO:0000256" key="21">
    <source>
        <dbReference type="SAM" id="MobiDB-lite"/>
    </source>
</evidence>
<dbReference type="InterPro" id="IPR043502">
    <property type="entry name" value="DNA/RNA_pol_sf"/>
</dbReference>
<keyword evidence="17 20" id="KW-0238">DNA-binding</keyword>
<dbReference type="PROSITE" id="PS00116">
    <property type="entry name" value="DNA_POLYMERASE_B"/>
    <property type="match status" value="1"/>
</dbReference>
<organism evidence="25 26">
    <name type="scientific">Halteria grandinella</name>
    <dbReference type="NCBI Taxonomy" id="5974"/>
    <lineage>
        <taxon>Eukaryota</taxon>
        <taxon>Sar</taxon>
        <taxon>Alveolata</taxon>
        <taxon>Ciliophora</taxon>
        <taxon>Intramacronucleata</taxon>
        <taxon>Spirotrichea</taxon>
        <taxon>Stichotrichia</taxon>
        <taxon>Sporadotrichida</taxon>
        <taxon>Halteriidae</taxon>
        <taxon>Halteria</taxon>
    </lineage>
</organism>
<evidence type="ECO:0000313" key="25">
    <source>
        <dbReference type="EMBL" id="TNV86680.1"/>
    </source>
</evidence>
<dbReference type="Gene3D" id="3.30.420.10">
    <property type="entry name" value="Ribonuclease H-like superfamily/Ribonuclease H"/>
    <property type="match status" value="1"/>
</dbReference>
<evidence type="ECO:0000256" key="19">
    <source>
        <dbReference type="ARBA" id="ARBA00049244"/>
    </source>
</evidence>
<keyword evidence="12 20" id="KW-0862">Zinc</keyword>
<reference evidence="25" key="1">
    <citation type="submission" date="2019-06" db="EMBL/GenBank/DDBJ databases">
        <authorList>
            <person name="Zheng W."/>
        </authorList>
    </citation>
    <scope>NUCLEOTIDE SEQUENCE</scope>
    <source>
        <strain evidence="25">QDHG01</strain>
    </source>
</reference>
<dbReference type="InterPro" id="IPR012337">
    <property type="entry name" value="RNaseH-like_sf"/>
</dbReference>
<evidence type="ECO:0000259" key="24">
    <source>
        <dbReference type="Pfam" id="PF14260"/>
    </source>
</evidence>
<keyword evidence="14 20" id="KW-0239">DNA-directed DNA polymerase</keyword>
<dbReference type="Gene3D" id="3.30.342.10">
    <property type="entry name" value="DNA Polymerase, chain B, domain 1"/>
    <property type="match status" value="1"/>
</dbReference>
<keyword evidence="18 20" id="KW-0539">Nucleus</keyword>
<dbReference type="GO" id="GO:0045004">
    <property type="term" value="P:DNA replication proofreading"/>
    <property type="evidence" value="ECO:0007669"/>
    <property type="project" value="TreeGrafter"/>
</dbReference>
<dbReference type="Pfam" id="PF00136">
    <property type="entry name" value="DNA_pol_B"/>
    <property type="match status" value="2"/>
</dbReference>
<dbReference type="InterPro" id="IPR006134">
    <property type="entry name" value="DNA-dir_DNA_pol_B_multi_dom"/>
</dbReference>
<evidence type="ECO:0000256" key="15">
    <source>
        <dbReference type="ARBA" id="ARBA00023004"/>
    </source>
</evidence>
<dbReference type="Proteomes" id="UP000785679">
    <property type="component" value="Unassembled WGS sequence"/>
</dbReference>
<sequence>MESRIAPKGTGGATSIDEFIEDVDVEDKAFLIEGRDLSGKTNIRRPPAPQVNAKEEDFIFMQIDTDYYSQVAPGFIKNENAQHDTPIIRMFGITKNSNSVALHVHNFTPYFYVKINTQYAPTLTPEDLLAIRDVLNKLATPQTSLEGAPSIPVKAVELVHEKASVMHYQQDKATFIKIYTGLPRYVNQLRTLFENGSVSYRGSAGMFENVTYESNLPYALRFMIDNEIVGMSWIRVKAGRYRLRERSERNCNTQYEIDVQDFNDVECLPCDGEYSKIAPLRILSFDIECSADKGKFPVAQTDPIIQIANIVKVHGDTEPLVRNVFTLGTCAPIVGSQVNSYRNEQDMLQAWRDFVLEVDPDIITGYNIVNFDFPYIINRSLALHMNKFAMFGRVNGTYSKIKNNTFSSKALGTRETKDINIEGRVQFDMLQVILREHKLRSYSLNSVSAHFLGEQKEDVHHSIISELQAKNEFTRRRLAIYCIKDAYLPMRLLEKLMCLFNLTEMARVTGVPISYLFTRGQQIKVASQLYRKAAEHDLLIPVDKQHISGDKYEGAVVIEPTRGYYTDPVATLDFASLYPSIMMAHNLCYSTLVPPHKVKFYKQEDLIKTPNGDVFVSQKVKKGLLPLILEELIAARKRARQELAKTTDPFQKAVLDGRQLALKISANSVYGFTGAQVGQLPCLPISSSVTSYGRVMIEATKEYVLKKYNKANGYQFDSQVIYGDTDSVMVKFGVPTIEEAMKLGKEAADYVTQYFVQPIKLEFEKVYCPYLLMNKKRYAGLLWTKPDKWDKIDAKGIETVRRDNCGFVKETVQSCLNMLLIDRDASKALDYCKGVISDLLQNRIDLSLLVITKGLGKKTESAPKPGEAAEGGDQKKPPAAAAAGNYHAKQAHVELAERMRKRDEATAPTVGDRVAYVMIKAAKGSKGYEKSEDPLYVLQNGLPIDYQFYVEHQIKQPLLRIFEPVFSNAEEKLFHGEHTRNIFVPKMATTSGLGKFAVVKKTCLGCKNVLANNTDVLCERCQTKKKAIYIERKQEMSVYEKNYADLWVQCQRCQGSLHEDILCSSRDCPIFYRRVKAKKNLEENREILERFLDW</sequence>
<dbReference type="OrthoDB" id="2414538at2759"/>
<dbReference type="InterPro" id="IPR006133">
    <property type="entry name" value="DNA-dir_DNA_pol_B_exonuc"/>
</dbReference>
<dbReference type="PANTHER" id="PTHR10322:SF23">
    <property type="entry name" value="DNA POLYMERASE DELTA CATALYTIC SUBUNIT"/>
    <property type="match status" value="1"/>
</dbReference>
<evidence type="ECO:0000256" key="12">
    <source>
        <dbReference type="ARBA" id="ARBA00022833"/>
    </source>
</evidence>
<keyword evidence="5 20" id="KW-0808">Transferase</keyword>
<keyword evidence="26" id="KW-1185">Reference proteome</keyword>
<evidence type="ECO:0000259" key="23">
    <source>
        <dbReference type="Pfam" id="PF03104"/>
    </source>
</evidence>
<evidence type="ECO:0000256" key="8">
    <source>
        <dbReference type="ARBA" id="ARBA00022722"/>
    </source>
</evidence>
<keyword evidence="9 20" id="KW-0479">Metal-binding</keyword>
<comment type="subcellular location">
    <subcellularLocation>
        <location evidence="2 20">Nucleus</location>
    </subcellularLocation>
</comment>
<evidence type="ECO:0000256" key="6">
    <source>
        <dbReference type="ARBA" id="ARBA00022695"/>
    </source>
</evidence>
<dbReference type="EMBL" id="RRYP01000904">
    <property type="protein sequence ID" value="TNV86680.1"/>
    <property type="molecule type" value="Genomic_DNA"/>
</dbReference>
<comment type="catalytic activity">
    <reaction evidence="19 20">
        <text>DNA(n) + a 2'-deoxyribonucleoside 5'-triphosphate = DNA(n+1) + diphosphate</text>
        <dbReference type="Rhea" id="RHEA:22508"/>
        <dbReference type="Rhea" id="RHEA-COMP:17339"/>
        <dbReference type="Rhea" id="RHEA-COMP:17340"/>
        <dbReference type="ChEBI" id="CHEBI:33019"/>
        <dbReference type="ChEBI" id="CHEBI:61560"/>
        <dbReference type="ChEBI" id="CHEBI:173112"/>
        <dbReference type="EC" id="2.7.7.7"/>
    </reaction>
</comment>
<keyword evidence="10 20" id="KW-0863">Zinc-finger</keyword>
<evidence type="ECO:0000259" key="22">
    <source>
        <dbReference type="Pfam" id="PF00136"/>
    </source>
</evidence>
<evidence type="ECO:0000256" key="4">
    <source>
        <dbReference type="ARBA" id="ARBA00022485"/>
    </source>
</evidence>
<dbReference type="GO" id="GO:0006287">
    <property type="term" value="P:base-excision repair, gap-filling"/>
    <property type="evidence" value="ECO:0007669"/>
    <property type="project" value="TreeGrafter"/>
</dbReference>
<dbReference type="SUPFAM" id="SSF56672">
    <property type="entry name" value="DNA/RNA polymerases"/>
    <property type="match status" value="1"/>
</dbReference>
<dbReference type="GO" id="GO:0000166">
    <property type="term" value="F:nucleotide binding"/>
    <property type="evidence" value="ECO:0007669"/>
    <property type="project" value="InterPro"/>
</dbReference>
<dbReference type="Pfam" id="PF03104">
    <property type="entry name" value="DNA_pol_B_exo1"/>
    <property type="match status" value="1"/>
</dbReference>
<dbReference type="Gene3D" id="3.90.1600.10">
    <property type="entry name" value="Palm domain of DNA polymerase"/>
    <property type="match status" value="1"/>
</dbReference>
<keyword evidence="8" id="KW-0540">Nuclease</keyword>
<dbReference type="InterPro" id="IPR023211">
    <property type="entry name" value="DNA_pol_palm_dom_sf"/>
</dbReference>
<dbReference type="CDD" id="cd05777">
    <property type="entry name" value="DNA_polB_delta_exo"/>
    <property type="match status" value="1"/>
</dbReference>
<keyword evidence="7 20" id="KW-0235">DNA replication</keyword>
<dbReference type="GO" id="GO:0003677">
    <property type="term" value="F:DNA binding"/>
    <property type="evidence" value="ECO:0007669"/>
    <property type="project" value="UniProtKB-KW"/>
</dbReference>
<keyword evidence="13" id="KW-0269">Exonuclease</keyword>
<protein>
    <recommendedName>
        <fullName evidence="20">DNA polymerase</fullName>
        <ecNumber evidence="20">2.7.7.7</ecNumber>
    </recommendedName>
</protein>
<accession>A0A8J8P6E5</accession>
<comment type="similarity">
    <text evidence="3 20">Belongs to the DNA polymerase type-B family.</text>
</comment>
<dbReference type="GO" id="GO:0003887">
    <property type="term" value="F:DNA-directed DNA polymerase activity"/>
    <property type="evidence" value="ECO:0007669"/>
    <property type="project" value="UniProtKB-KW"/>
</dbReference>
<dbReference type="FunFam" id="3.30.420.10:FF:000004">
    <property type="entry name" value="DNA polymerase"/>
    <property type="match status" value="1"/>
</dbReference>
<dbReference type="SUPFAM" id="SSF53098">
    <property type="entry name" value="Ribonuclease H-like"/>
    <property type="match status" value="1"/>
</dbReference>
<keyword evidence="11" id="KW-0378">Hydrolase</keyword>
<feature type="region of interest" description="Disordered" evidence="21">
    <location>
        <begin position="857"/>
        <end position="883"/>
    </location>
</feature>
<feature type="domain" description="DNA-directed DNA polymerase family B multifunctional" evidence="22">
    <location>
        <begin position="511"/>
        <end position="860"/>
    </location>
</feature>
<dbReference type="Gene3D" id="1.10.132.60">
    <property type="entry name" value="DNA polymerase family B, C-terminal domain"/>
    <property type="match status" value="1"/>
</dbReference>
<evidence type="ECO:0000256" key="3">
    <source>
        <dbReference type="ARBA" id="ARBA00005755"/>
    </source>
</evidence>
<dbReference type="FunFam" id="1.10.287.690:FF:000001">
    <property type="entry name" value="DNA polymerase"/>
    <property type="match status" value="1"/>
</dbReference>
<feature type="domain" description="DNA-directed DNA polymerase family B exonuclease" evidence="23">
    <location>
        <begin position="211"/>
        <end position="447"/>
    </location>
</feature>
<dbReference type="Gene3D" id="1.10.287.690">
    <property type="entry name" value="Helix hairpin bin"/>
    <property type="match status" value="1"/>
</dbReference>
<dbReference type="PANTHER" id="PTHR10322">
    <property type="entry name" value="DNA POLYMERASE CATALYTIC SUBUNIT"/>
    <property type="match status" value="1"/>
</dbReference>
<evidence type="ECO:0000256" key="5">
    <source>
        <dbReference type="ARBA" id="ARBA00022679"/>
    </source>
</evidence>
<dbReference type="InterPro" id="IPR017964">
    <property type="entry name" value="DNA-dir_DNA_pol_B_CS"/>
</dbReference>
<dbReference type="SMART" id="SM00486">
    <property type="entry name" value="POLBc"/>
    <property type="match status" value="1"/>
</dbReference>
<dbReference type="EC" id="2.7.7.7" evidence="20"/>
<evidence type="ECO:0000313" key="26">
    <source>
        <dbReference type="Proteomes" id="UP000785679"/>
    </source>
</evidence>
<evidence type="ECO:0000256" key="14">
    <source>
        <dbReference type="ARBA" id="ARBA00022932"/>
    </source>
</evidence>
<dbReference type="InterPro" id="IPR036397">
    <property type="entry name" value="RNaseH_sf"/>
</dbReference>
<dbReference type="CDD" id="cd05533">
    <property type="entry name" value="POLBc_delta"/>
    <property type="match status" value="1"/>
</dbReference>
<dbReference type="GO" id="GO:0043625">
    <property type="term" value="C:delta DNA polymerase complex"/>
    <property type="evidence" value="ECO:0007669"/>
    <property type="project" value="TreeGrafter"/>
</dbReference>
<dbReference type="InterPro" id="IPR006172">
    <property type="entry name" value="DNA-dir_DNA_pol_B"/>
</dbReference>
<keyword evidence="15 20" id="KW-0408">Iron</keyword>
<dbReference type="InterPro" id="IPR025687">
    <property type="entry name" value="Znf-C4pol"/>
</dbReference>
<evidence type="ECO:0000256" key="17">
    <source>
        <dbReference type="ARBA" id="ARBA00023125"/>
    </source>
</evidence>
<dbReference type="GO" id="GO:0008296">
    <property type="term" value="F:3'-5'-DNA exonuclease activity"/>
    <property type="evidence" value="ECO:0007669"/>
    <property type="project" value="TreeGrafter"/>
</dbReference>
<gene>
    <name evidence="25" type="ORF">FGO68_gene6379</name>
</gene>
<dbReference type="Pfam" id="PF14260">
    <property type="entry name" value="zf-C4pol"/>
    <property type="match status" value="1"/>
</dbReference>
<evidence type="ECO:0000256" key="11">
    <source>
        <dbReference type="ARBA" id="ARBA00022801"/>
    </source>
</evidence>
<evidence type="ECO:0000256" key="7">
    <source>
        <dbReference type="ARBA" id="ARBA00022705"/>
    </source>
</evidence>
<evidence type="ECO:0000256" key="1">
    <source>
        <dbReference type="ARBA" id="ARBA00001966"/>
    </source>
</evidence>
<proteinExistence type="inferred from homology"/>
<dbReference type="GO" id="GO:0006297">
    <property type="term" value="P:nucleotide-excision repair, DNA gap filling"/>
    <property type="evidence" value="ECO:0007669"/>
    <property type="project" value="TreeGrafter"/>
</dbReference>
<comment type="cofactor">
    <cofactor evidence="1 20">
        <name>[4Fe-4S] cluster</name>
        <dbReference type="ChEBI" id="CHEBI:49883"/>
    </cofactor>
</comment>
<dbReference type="PRINTS" id="PR00106">
    <property type="entry name" value="DNAPOLB"/>
</dbReference>
<dbReference type="GO" id="GO:0051539">
    <property type="term" value="F:4 iron, 4 sulfur cluster binding"/>
    <property type="evidence" value="ECO:0007669"/>
    <property type="project" value="UniProtKB-KW"/>
</dbReference>
<comment type="caution">
    <text evidence="25">The sequence shown here is derived from an EMBL/GenBank/DDBJ whole genome shotgun (WGS) entry which is preliminary data.</text>
</comment>
<keyword evidence="6 20" id="KW-0548">Nucleotidyltransferase</keyword>
<feature type="domain" description="DNA-directed DNA polymerase family B multifunctional" evidence="22">
    <location>
        <begin position="884"/>
        <end position="965"/>
    </location>
</feature>
<dbReference type="AlphaFoldDB" id="A0A8J8P6E5"/>
<keyword evidence="4 20" id="KW-0004">4Fe-4S</keyword>
<dbReference type="InterPro" id="IPR042087">
    <property type="entry name" value="DNA_pol_B_thumb"/>
</dbReference>
<evidence type="ECO:0000256" key="2">
    <source>
        <dbReference type="ARBA" id="ARBA00004123"/>
    </source>
</evidence>
<evidence type="ECO:0000256" key="9">
    <source>
        <dbReference type="ARBA" id="ARBA00022723"/>
    </source>
</evidence>